<dbReference type="Pfam" id="PF00075">
    <property type="entry name" value="RNase_H"/>
    <property type="match status" value="1"/>
</dbReference>
<feature type="domain" description="RNase H type-1" evidence="1">
    <location>
        <begin position="134"/>
        <end position="281"/>
    </location>
</feature>
<dbReference type="EMBL" id="JBHMBH010000019">
    <property type="protein sequence ID" value="MFB9714368.1"/>
    <property type="molecule type" value="Genomic_DNA"/>
</dbReference>
<evidence type="ECO:0000313" key="3">
    <source>
        <dbReference type="Proteomes" id="UP001589536"/>
    </source>
</evidence>
<dbReference type="RefSeq" id="WP_376954158.1">
    <property type="nucleotide sequence ID" value="NZ_JBHMBH010000019.1"/>
</dbReference>
<evidence type="ECO:0000259" key="1">
    <source>
        <dbReference type="PROSITE" id="PS50879"/>
    </source>
</evidence>
<protein>
    <submittedName>
        <fullName evidence="2">RNase H family protein</fullName>
    </submittedName>
</protein>
<dbReference type="PROSITE" id="PS50879">
    <property type="entry name" value="RNASE_H_1"/>
    <property type="match status" value="1"/>
</dbReference>
<dbReference type="InterPro" id="IPR002156">
    <property type="entry name" value="RNaseH_domain"/>
</dbReference>
<name>A0ABV5UPB2_9MICC</name>
<reference evidence="2 3" key="1">
    <citation type="submission" date="2024-09" db="EMBL/GenBank/DDBJ databases">
        <authorList>
            <person name="Sun Q."/>
            <person name="Mori K."/>
        </authorList>
    </citation>
    <scope>NUCLEOTIDE SEQUENCE [LARGE SCALE GENOMIC DNA]</scope>
    <source>
        <strain evidence="2 3">JCM 13519</strain>
    </source>
</reference>
<dbReference type="Gene3D" id="3.30.420.10">
    <property type="entry name" value="Ribonuclease H-like superfamily/Ribonuclease H"/>
    <property type="match status" value="1"/>
</dbReference>
<sequence length="325" mass="34551">MTAVPVPAPPAARFVPALVAVNERHGVTVLVDRQPNLCRWAVHALVEGKDFIISGPGKGEPTNPSNRELAAQITQAVGRIVRRTGEMPSQVFTSDWATAELLRAKSDLPITDLTAPPAALAAERGAVAEVERGLVSGLVLACDSSRGRGKTVNGCGYVLAYSNGADPILGAYTSVSTHGGIRAGELAAIRRGLQSTLGHHPVLREGVGDLKVLTDSKAALEVLDRVSTGTLQPFDDTDSVAECKRILGSARGVNISYEWVRGHNGHPLNELADRLAVLARRNREMGVDELTNARMIASIREDAKDVRLGEWLRGQRAAYAVAKAA</sequence>
<gene>
    <name evidence="2" type="ORF">ACFFPI_09555</name>
</gene>
<accession>A0ABV5UPB2</accession>
<proteinExistence type="predicted"/>
<dbReference type="SUPFAM" id="SSF53098">
    <property type="entry name" value="Ribonuclease H-like"/>
    <property type="match status" value="1"/>
</dbReference>
<dbReference type="Proteomes" id="UP001589536">
    <property type="component" value="Unassembled WGS sequence"/>
</dbReference>
<evidence type="ECO:0000313" key="2">
    <source>
        <dbReference type="EMBL" id="MFB9714368.1"/>
    </source>
</evidence>
<organism evidence="2 3">
    <name type="scientific">Arthrobacter methylotrophus</name>
    <dbReference type="NCBI Taxonomy" id="121291"/>
    <lineage>
        <taxon>Bacteria</taxon>
        <taxon>Bacillati</taxon>
        <taxon>Actinomycetota</taxon>
        <taxon>Actinomycetes</taxon>
        <taxon>Micrococcales</taxon>
        <taxon>Micrococcaceae</taxon>
        <taxon>Arthrobacter</taxon>
    </lineage>
</organism>
<keyword evidence="3" id="KW-1185">Reference proteome</keyword>
<dbReference type="InterPro" id="IPR036397">
    <property type="entry name" value="RNaseH_sf"/>
</dbReference>
<comment type="caution">
    <text evidence="2">The sequence shown here is derived from an EMBL/GenBank/DDBJ whole genome shotgun (WGS) entry which is preliminary data.</text>
</comment>
<dbReference type="InterPro" id="IPR012337">
    <property type="entry name" value="RNaseH-like_sf"/>
</dbReference>